<protein>
    <submittedName>
        <fullName evidence="3">Uncharacterized protein</fullName>
    </submittedName>
</protein>
<dbReference type="AlphaFoldDB" id="A0A5P1FED5"/>
<name>A0A5P1FED5_ASPOF</name>
<proteinExistence type="predicted"/>
<dbReference type="PANTHER" id="PTHR37261:SF1">
    <property type="entry name" value="40S RIBOSOMAL PROTEIN S27"/>
    <property type="match status" value="1"/>
</dbReference>
<keyword evidence="4" id="KW-1185">Reference proteome</keyword>
<sequence>MESSSAAAAAASEEGCRAAIWSATTNWIADGSLDDAISFDTSEEIEDEQEAKPVLLLRPETDDPPPCEITICFRKKHEIYRVYVRSTARVYEMYYSSDHEESNKEYLCTVRCGAAVKEVLADSVTVRDTNGCKESLSNGIVAIPEKVTRNNSNSSDEDGWVQVKAPNTVMQDGKEYSVSKNCDNVTESPKMQIHYEATAEISDSSPCYYLTLRLLSIQTKACVHVEEIYVYADPVESSDSDPPVSASENLGGSSLLSMLVPSLMQLSKSENRQNNCFSKEATVLKYQNGIERTDQTASLGVENSVAQETYSCKSLDQERTNIKSDVRLESKKEVSALHQMPNSFDQSNNWAYNRLEKVLDELVLKVGRVETFCSKFEENMLKPLSCMEQRLQEMEQKLDALAVKNQSSEQCPCSRVSASESNGYDVKNNNGNTKDTGSGEDTSSVAVSSPGNMVEPSVAVSQTRPGLTIKAPEFLNEDDDCSNTGDTVDPFIEDFPKSKKPLSIDSVLESSLAAFLTSTAAKSLDSIPNQTTLPQESVNSNNSALDNLVTNSSERVGCDSLGATRKRTCFCDSLVCPRNLEMVNLNMVTEGTTFDDSDIVANLDVFSPACPSEANSGSIVMPSEFLNMYSSSSCNDTLNSPDLDCTEQCPKIICARFSAPSEISSIGSNDLSASTTTVCDGADVSRIENQEENEMKDEVHLDPILSMSHFEDTFEQVDQTGVERSQGLSIEKAGGELATDLHDGTLTDLNEGVSQNCHDTSSADNGDVEKAALHDSDEHSRELIEDRGSTCSSFHETDPAFDVKKSFSHADDTGGFSQEKSNKELEETIFNVNFTHESNWVSGLPLELLLCGAPDGKLPVVSTAGGDKEQLNKLSSSGGINCERDNNGVFLPEVSSHPEGPLCAGK</sequence>
<evidence type="ECO:0000313" key="4">
    <source>
        <dbReference type="Proteomes" id="UP000243459"/>
    </source>
</evidence>
<evidence type="ECO:0000313" key="3">
    <source>
        <dbReference type="EMBL" id="ONK75249.1"/>
    </source>
</evidence>
<evidence type="ECO:0000256" key="1">
    <source>
        <dbReference type="SAM" id="Coils"/>
    </source>
</evidence>
<organism evidence="3 4">
    <name type="scientific">Asparagus officinalis</name>
    <name type="common">Garden asparagus</name>
    <dbReference type="NCBI Taxonomy" id="4686"/>
    <lineage>
        <taxon>Eukaryota</taxon>
        <taxon>Viridiplantae</taxon>
        <taxon>Streptophyta</taxon>
        <taxon>Embryophyta</taxon>
        <taxon>Tracheophyta</taxon>
        <taxon>Spermatophyta</taxon>
        <taxon>Magnoliopsida</taxon>
        <taxon>Liliopsida</taxon>
        <taxon>Asparagales</taxon>
        <taxon>Asparagaceae</taxon>
        <taxon>Asparagoideae</taxon>
        <taxon>Asparagus</taxon>
    </lineage>
</organism>
<dbReference type="Proteomes" id="UP000243459">
    <property type="component" value="Chromosome 3"/>
</dbReference>
<dbReference type="Gramene" id="ONK75249">
    <property type="protein sequence ID" value="ONK75249"/>
    <property type="gene ID" value="A4U43_C03F14910"/>
</dbReference>
<evidence type="ECO:0000256" key="2">
    <source>
        <dbReference type="SAM" id="MobiDB-lite"/>
    </source>
</evidence>
<accession>A0A5P1FED5</accession>
<dbReference type="OrthoDB" id="1939758at2759"/>
<dbReference type="PANTHER" id="PTHR37261">
    <property type="entry name" value="40S RIBOSOMAL PROTEIN S27"/>
    <property type="match status" value="1"/>
</dbReference>
<gene>
    <name evidence="3" type="ORF">A4U43_C03F14910</name>
</gene>
<keyword evidence="1" id="KW-0175">Coiled coil</keyword>
<reference evidence="4" key="1">
    <citation type="journal article" date="2017" name="Nat. Commun.">
        <title>The asparagus genome sheds light on the origin and evolution of a young Y chromosome.</title>
        <authorList>
            <person name="Harkess A."/>
            <person name="Zhou J."/>
            <person name="Xu C."/>
            <person name="Bowers J.E."/>
            <person name="Van der Hulst R."/>
            <person name="Ayyampalayam S."/>
            <person name="Mercati F."/>
            <person name="Riccardi P."/>
            <person name="McKain M.R."/>
            <person name="Kakrana A."/>
            <person name="Tang H."/>
            <person name="Ray J."/>
            <person name="Groenendijk J."/>
            <person name="Arikit S."/>
            <person name="Mathioni S.M."/>
            <person name="Nakano M."/>
            <person name="Shan H."/>
            <person name="Telgmann-Rauber A."/>
            <person name="Kanno A."/>
            <person name="Yue Z."/>
            <person name="Chen H."/>
            <person name="Li W."/>
            <person name="Chen Y."/>
            <person name="Xu X."/>
            <person name="Zhang Y."/>
            <person name="Luo S."/>
            <person name="Chen H."/>
            <person name="Gao J."/>
            <person name="Mao Z."/>
            <person name="Pires J.C."/>
            <person name="Luo M."/>
            <person name="Kudrna D."/>
            <person name="Wing R.A."/>
            <person name="Meyers B.C."/>
            <person name="Yi K."/>
            <person name="Kong H."/>
            <person name="Lavrijsen P."/>
            <person name="Sunseri F."/>
            <person name="Falavigna A."/>
            <person name="Ye Y."/>
            <person name="Leebens-Mack J.H."/>
            <person name="Chen G."/>
        </authorList>
    </citation>
    <scope>NUCLEOTIDE SEQUENCE [LARGE SCALE GENOMIC DNA]</scope>
    <source>
        <strain evidence="4">cv. DH0086</strain>
    </source>
</reference>
<feature type="compositionally biased region" description="Polar residues" evidence="2">
    <location>
        <begin position="412"/>
        <end position="451"/>
    </location>
</feature>
<feature type="region of interest" description="Disordered" evidence="2">
    <location>
        <begin position="412"/>
        <end position="461"/>
    </location>
</feature>
<feature type="coiled-coil region" evidence="1">
    <location>
        <begin position="384"/>
        <end position="411"/>
    </location>
</feature>
<dbReference type="EMBL" id="CM007383">
    <property type="protein sequence ID" value="ONK75249.1"/>
    <property type="molecule type" value="Genomic_DNA"/>
</dbReference>